<protein>
    <submittedName>
        <fullName evidence="1">Uncharacterized protein</fullName>
    </submittedName>
</protein>
<name>A0A9Q8Q4E0_9GAMM</name>
<organism evidence="1 2">
    <name type="scientific">Moellerella wisconsensis</name>
    <dbReference type="NCBI Taxonomy" id="158849"/>
    <lineage>
        <taxon>Bacteria</taxon>
        <taxon>Pseudomonadati</taxon>
        <taxon>Pseudomonadota</taxon>
        <taxon>Gammaproteobacteria</taxon>
        <taxon>Enterobacterales</taxon>
        <taxon>Morganellaceae</taxon>
        <taxon>Moellerella</taxon>
    </lineage>
</organism>
<accession>A0A9Q8Q4E0</accession>
<dbReference type="Proteomes" id="UP000829116">
    <property type="component" value="Chromosome"/>
</dbReference>
<reference evidence="1" key="1">
    <citation type="submission" date="2022-03" db="EMBL/GenBank/DDBJ databases">
        <title>ESBL-producing Moellerella wisconsensis and Escherichia marmotae isolated from wild game meat.</title>
        <authorList>
            <person name="Biggel M."/>
        </authorList>
    </citation>
    <scope>NUCLEOTIDE SEQUENCE</scope>
    <source>
        <strain evidence="1">W51</strain>
    </source>
</reference>
<evidence type="ECO:0000313" key="1">
    <source>
        <dbReference type="EMBL" id="UNH31784.1"/>
    </source>
</evidence>
<sequence length="250" mass="29727">MSEASNLFGFTIKLKYIIIVLLMLSPLTFADNRPGFVCGKFNGHVMEVPANYIIYWAEYEGASIWNPDFIYNKKGCEANFRVLPMIINWPDMQAGDQEEWWKKKRGFDGLTISVEPLQKTDPDVTYMRNFYLKKREDKRFDPMMYHQELNLYSVKVTKKSVRSKLADRSSRYFFDENINNYYWAEIDGRIPVVFDCMWLPLKKRYYTCEAMFVMPEIGVFVEVIFTPEKLLQWQEIVSKTQQFLLSKIKH</sequence>
<evidence type="ECO:0000313" key="2">
    <source>
        <dbReference type="Proteomes" id="UP000829116"/>
    </source>
</evidence>
<gene>
    <name evidence="1" type="ORF">MNY72_05675</name>
</gene>
<dbReference type="AlphaFoldDB" id="A0A9Q8Q4E0"/>
<proteinExistence type="predicted"/>
<dbReference type="RefSeq" id="WP_241542685.1">
    <property type="nucleotide sequence ID" value="NZ_CAWQWN010000001.1"/>
</dbReference>
<dbReference type="EMBL" id="CP093245">
    <property type="protein sequence ID" value="UNH31784.1"/>
    <property type="molecule type" value="Genomic_DNA"/>
</dbReference>